<dbReference type="AlphaFoldDB" id="A0A4Y7TXP4"/>
<evidence type="ECO:0000313" key="2">
    <source>
        <dbReference type="Proteomes" id="UP000298030"/>
    </source>
</evidence>
<sequence>DLPAARKLVGGAGHSASIFCMYCHVLQADINNIDMTTEPWRPKTTSWFREAAVKWRDAPTKAMKEKLYKQNGVRWSELLRLEYWNPLQNTVIDPMHNLFLG</sequence>
<evidence type="ECO:0000313" key="1">
    <source>
        <dbReference type="EMBL" id="TEB38598.1"/>
    </source>
</evidence>
<organism evidence="1 2">
    <name type="scientific">Coprinellus micaceus</name>
    <name type="common">Glistening ink-cap mushroom</name>
    <name type="synonym">Coprinus micaceus</name>
    <dbReference type="NCBI Taxonomy" id="71717"/>
    <lineage>
        <taxon>Eukaryota</taxon>
        <taxon>Fungi</taxon>
        <taxon>Dikarya</taxon>
        <taxon>Basidiomycota</taxon>
        <taxon>Agaricomycotina</taxon>
        <taxon>Agaricomycetes</taxon>
        <taxon>Agaricomycetidae</taxon>
        <taxon>Agaricales</taxon>
        <taxon>Agaricineae</taxon>
        <taxon>Psathyrellaceae</taxon>
        <taxon>Coprinellus</taxon>
    </lineage>
</organism>
<reference evidence="1 2" key="1">
    <citation type="journal article" date="2019" name="Nat. Ecol. Evol.">
        <title>Megaphylogeny resolves global patterns of mushroom evolution.</title>
        <authorList>
            <person name="Varga T."/>
            <person name="Krizsan K."/>
            <person name="Foldi C."/>
            <person name="Dima B."/>
            <person name="Sanchez-Garcia M."/>
            <person name="Sanchez-Ramirez S."/>
            <person name="Szollosi G.J."/>
            <person name="Szarkandi J.G."/>
            <person name="Papp V."/>
            <person name="Albert L."/>
            <person name="Andreopoulos W."/>
            <person name="Angelini C."/>
            <person name="Antonin V."/>
            <person name="Barry K.W."/>
            <person name="Bougher N.L."/>
            <person name="Buchanan P."/>
            <person name="Buyck B."/>
            <person name="Bense V."/>
            <person name="Catcheside P."/>
            <person name="Chovatia M."/>
            <person name="Cooper J."/>
            <person name="Damon W."/>
            <person name="Desjardin D."/>
            <person name="Finy P."/>
            <person name="Geml J."/>
            <person name="Haridas S."/>
            <person name="Hughes K."/>
            <person name="Justo A."/>
            <person name="Karasinski D."/>
            <person name="Kautmanova I."/>
            <person name="Kiss B."/>
            <person name="Kocsube S."/>
            <person name="Kotiranta H."/>
            <person name="LaButti K.M."/>
            <person name="Lechner B.E."/>
            <person name="Liimatainen K."/>
            <person name="Lipzen A."/>
            <person name="Lukacs Z."/>
            <person name="Mihaltcheva S."/>
            <person name="Morgado L.N."/>
            <person name="Niskanen T."/>
            <person name="Noordeloos M.E."/>
            <person name="Ohm R.A."/>
            <person name="Ortiz-Santana B."/>
            <person name="Ovrebo C."/>
            <person name="Racz N."/>
            <person name="Riley R."/>
            <person name="Savchenko A."/>
            <person name="Shiryaev A."/>
            <person name="Soop K."/>
            <person name="Spirin V."/>
            <person name="Szebenyi C."/>
            <person name="Tomsovsky M."/>
            <person name="Tulloss R.E."/>
            <person name="Uehling J."/>
            <person name="Grigoriev I.V."/>
            <person name="Vagvolgyi C."/>
            <person name="Papp T."/>
            <person name="Martin F.M."/>
            <person name="Miettinen O."/>
            <person name="Hibbett D.S."/>
            <person name="Nagy L.G."/>
        </authorList>
    </citation>
    <scope>NUCLEOTIDE SEQUENCE [LARGE SCALE GENOMIC DNA]</scope>
    <source>
        <strain evidence="1 2">FP101781</strain>
    </source>
</reference>
<feature type="non-terminal residue" evidence="1">
    <location>
        <position position="101"/>
    </location>
</feature>
<dbReference type="OrthoDB" id="3234349at2759"/>
<accession>A0A4Y7TXP4</accession>
<keyword evidence="2" id="KW-1185">Reference proteome</keyword>
<name>A0A4Y7TXP4_COPMI</name>
<feature type="non-terminal residue" evidence="1">
    <location>
        <position position="1"/>
    </location>
</feature>
<gene>
    <name evidence="1" type="ORF">FA13DRAFT_1617409</name>
</gene>
<dbReference type="EMBL" id="QPFP01000002">
    <property type="protein sequence ID" value="TEB38598.1"/>
    <property type="molecule type" value="Genomic_DNA"/>
</dbReference>
<proteinExistence type="predicted"/>
<protein>
    <submittedName>
        <fullName evidence="1">Uncharacterized protein</fullName>
    </submittedName>
</protein>
<dbReference type="Proteomes" id="UP000298030">
    <property type="component" value="Unassembled WGS sequence"/>
</dbReference>
<comment type="caution">
    <text evidence="1">The sequence shown here is derived from an EMBL/GenBank/DDBJ whole genome shotgun (WGS) entry which is preliminary data.</text>
</comment>
<dbReference type="STRING" id="71717.A0A4Y7TXP4"/>